<dbReference type="Gene3D" id="2.60.40.650">
    <property type="match status" value="1"/>
</dbReference>
<feature type="transmembrane region" description="Helical" evidence="1">
    <location>
        <begin position="103"/>
        <end position="122"/>
    </location>
</feature>
<dbReference type="InterPro" id="IPR036374">
    <property type="entry name" value="OxRdtase_Mopterin-bd_sf"/>
</dbReference>
<dbReference type="RefSeq" id="WP_208416942.1">
    <property type="nucleotide sequence ID" value="NZ_JAAOYM010000002.1"/>
</dbReference>
<feature type="transmembrane region" description="Helical" evidence="1">
    <location>
        <begin position="176"/>
        <end position="197"/>
    </location>
</feature>
<gene>
    <name evidence="4" type="ORF">FHU38_005148</name>
</gene>
<dbReference type="EMBL" id="JAAOYM010000002">
    <property type="protein sequence ID" value="NIJ14747.1"/>
    <property type="molecule type" value="Genomic_DNA"/>
</dbReference>
<dbReference type="GO" id="GO:0020037">
    <property type="term" value="F:heme binding"/>
    <property type="evidence" value="ECO:0007669"/>
    <property type="project" value="TreeGrafter"/>
</dbReference>
<feature type="transmembrane region" description="Helical" evidence="1">
    <location>
        <begin position="76"/>
        <end position="96"/>
    </location>
</feature>
<comment type="caution">
    <text evidence="4">The sequence shown here is derived from an EMBL/GenBank/DDBJ whole genome shotgun (WGS) entry which is preliminary data.</text>
</comment>
<dbReference type="SUPFAM" id="SSF81296">
    <property type="entry name" value="E set domains"/>
    <property type="match status" value="1"/>
</dbReference>
<keyword evidence="1" id="KW-0472">Membrane</keyword>
<dbReference type="AlphaFoldDB" id="A0A7X5UUY9"/>
<feature type="domain" description="Oxidoreductase molybdopterin-binding" evidence="2">
    <location>
        <begin position="251"/>
        <end position="402"/>
    </location>
</feature>
<dbReference type="GO" id="GO:0030151">
    <property type="term" value="F:molybdenum ion binding"/>
    <property type="evidence" value="ECO:0007669"/>
    <property type="project" value="InterPro"/>
</dbReference>
<evidence type="ECO:0000313" key="4">
    <source>
        <dbReference type="EMBL" id="NIJ14747.1"/>
    </source>
</evidence>
<accession>A0A7X5UUY9</accession>
<dbReference type="GO" id="GO:0043546">
    <property type="term" value="F:molybdopterin cofactor binding"/>
    <property type="evidence" value="ECO:0007669"/>
    <property type="project" value="TreeGrafter"/>
</dbReference>
<dbReference type="InterPro" id="IPR005066">
    <property type="entry name" value="MoCF_OxRdtse_dimer"/>
</dbReference>
<feature type="domain" description="Moybdenum cofactor oxidoreductase dimerisation" evidence="3">
    <location>
        <begin position="418"/>
        <end position="503"/>
    </location>
</feature>
<evidence type="ECO:0000313" key="5">
    <source>
        <dbReference type="Proteomes" id="UP000545493"/>
    </source>
</evidence>
<name>A0A7X5UUY9_9PSEU</name>
<evidence type="ECO:0000256" key="1">
    <source>
        <dbReference type="SAM" id="Phobius"/>
    </source>
</evidence>
<dbReference type="GO" id="GO:0008482">
    <property type="term" value="F:sulfite oxidase activity"/>
    <property type="evidence" value="ECO:0007669"/>
    <property type="project" value="TreeGrafter"/>
</dbReference>
<dbReference type="Pfam" id="PF03404">
    <property type="entry name" value="Mo-co_dimer"/>
    <property type="match status" value="1"/>
</dbReference>
<evidence type="ECO:0000259" key="2">
    <source>
        <dbReference type="Pfam" id="PF00174"/>
    </source>
</evidence>
<dbReference type="PANTHER" id="PTHR19372:SF7">
    <property type="entry name" value="SULFITE OXIDASE, MITOCHONDRIAL"/>
    <property type="match status" value="1"/>
</dbReference>
<dbReference type="GO" id="GO:0006790">
    <property type="term" value="P:sulfur compound metabolic process"/>
    <property type="evidence" value="ECO:0007669"/>
    <property type="project" value="TreeGrafter"/>
</dbReference>
<dbReference type="Pfam" id="PF00174">
    <property type="entry name" value="Oxidored_molyb"/>
    <property type="match status" value="1"/>
</dbReference>
<feature type="transmembrane region" description="Helical" evidence="1">
    <location>
        <begin position="20"/>
        <end position="42"/>
    </location>
</feature>
<dbReference type="InterPro" id="IPR014756">
    <property type="entry name" value="Ig_E-set"/>
</dbReference>
<proteinExistence type="predicted"/>
<sequence>MSDVTGARRPPRISGPVSGLIGLLALAAALAAGHLMAAFVGIGASPYFAVGSAAIDLAPTWLKDWAVGTFGSYDKLVLLAGMAAVLMSLAVTAGLLSRRRPLAATIVIAGLGVLAGVAVLTRPDVGRLALLAPLAAVAAGLGVFHWLHALARRGRHDPGERPFEHAEQVTTDRRRFLAAAGGVAAGAGLAGLGGVLIGGGKDAAGSRAAVGELAVARPAPPVPAGADFAGSGTPSFLTSNDSFYRIDTALVVPQVRAQDWTLRVHGMVERELTIDYADIRARPLVERTVTLCCVSNEVGGPYVSTANFIGIDLADLLAEAGVEPGAEQLFSTSADGWTCGTPVEAVTDGSRGAMLAIGMNGEPLPLEHGFPARMVVPGLYGYVSATKWVTDLELTTWQARRAYWLERGWAQRAPVKTQSRVDFPAASATVPTGTITVAGTAWAQSRGIAKVEVRLDEGPWRTAELSADVSDDAWRMWRIELELPRPGEYSVACRATDKSGYTQTGERAPVLPDGATGRHTVRFTAR</sequence>
<dbReference type="Gene3D" id="3.90.420.10">
    <property type="entry name" value="Oxidoreductase, molybdopterin-binding domain"/>
    <property type="match status" value="1"/>
</dbReference>
<organism evidence="4 5">
    <name type="scientific">Saccharomonospora amisosensis</name>
    <dbReference type="NCBI Taxonomy" id="1128677"/>
    <lineage>
        <taxon>Bacteria</taxon>
        <taxon>Bacillati</taxon>
        <taxon>Actinomycetota</taxon>
        <taxon>Actinomycetes</taxon>
        <taxon>Pseudonocardiales</taxon>
        <taxon>Pseudonocardiaceae</taxon>
        <taxon>Saccharomonospora</taxon>
    </lineage>
</organism>
<dbReference type="PANTHER" id="PTHR19372">
    <property type="entry name" value="SULFITE REDUCTASE"/>
    <property type="match status" value="1"/>
</dbReference>
<dbReference type="Proteomes" id="UP000545493">
    <property type="component" value="Unassembled WGS sequence"/>
</dbReference>
<feature type="transmembrane region" description="Helical" evidence="1">
    <location>
        <begin position="128"/>
        <end position="147"/>
    </location>
</feature>
<dbReference type="InterPro" id="IPR000572">
    <property type="entry name" value="OxRdtase_Mopterin-bd_dom"/>
</dbReference>
<keyword evidence="1" id="KW-0812">Transmembrane</keyword>
<reference evidence="4 5" key="1">
    <citation type="submission" date="2020-03" db="EMBL/GenBank/DDBJ databases">
        <title>Sequencing the genomes of 1000 actinobacteria strains.</title>
        <authorList>
            <person name="Klenk H.-P."/>
        </authorList>
    </citation>
    <scope>NUCLEOTIDE SEQUENCE [LARGE SCALE GENOMIC DNA]</scope>
    <source>
        <strain evidence="4 5">DSM 45685</strain>
    </source>
</reference>
<protein>
    <submittedName>
        <fullName evidence="4">DMSO/TMAO reductase YedYZ molybdopterin-dependent catalytic subunit</fullName>
    </submittedName>
</protein>
<evidence type="ECO:0000259" key="3">
    <source>
        <dbReference type="Pfam" id="PF03404"/>
    </source>
</evidence>
<keyword evidence="5" id="KW-1185">Reference proteome</keyword>
<keyword evidence="1" id="KW-1133">Transmembrane helix</keyword>
<dbReference type="SUPFAM" id="SSF56524">
    <property type="entry name" value="Oxidoreductase molybdopterin-binding domain"/>
    <property type="match status" value="1"/>
</dbReference>